<sequence>MLRNSSVIETVDRLNNSKQRRKTPYYKSVMTYDSYVGYYRRKVLVYALRLDSLYGTNTPQNSILPPFILNPRYF</sequence>
<dbReference type="Proteomes" id="UP000037510">
    <property type="component" value="Unassembled WGS sequence"/>
</dbReference>
<comment type="caution">
    <text evidence="1">The sequence shown here is derived from an EMBL/GenBank/DDBJ whole genome shotgun (WGS) entry which is preliminary data.</text>
</comment>
<gene>
    <name evidence="1" type="ORF">OBRU01_02463</name>
</gene>
<dbReference type="EMBL" id="JTDY01000570">
    <property type="protein sequence ID" value="KOB76644.1"/>
    <property type="molecule type" value="Genomic_DNA"/>
</dbReference>
<dbReference type="AlphaFoldDB" id="A0A0L7LMT2"/>
<keyword evidence="2" id="KW-1185">Reference proteome</keyword>
<proteinExistence type="predicted"/>
<accession>A0A0L7LMT2</accession>
<reference evidence="1 2" key="1">
    <citation type="journal article" date="2015" name="Genome Biol. Evol.">
        <title>The genome of winter moth (Operophtera brumata) provides a genomic perspective on sexual dimorphism and phenology.</title>
        <authorList>
            <person name="Derks M.F."/>
            <person name="Smit S."/>
            <person name="Salis L."/>
            <person name="Schijlen E."/>
            <person name="Bossers A."/>
            <person name="Mateman C."/>
            <person name="Pijl A.S."/>
            <person name="de Ridder D."/>
            <person name="Groenen M.A."/>
            <person name="Visser M.E."/>
            <person name="Megens H.J."/>
        </authorList>
    </citation>
    <scope>NUCLEOTIDE SEQUENCE [LARGE SCALE GENOMIC DNA]</scope>
    <source>
        <strain evidence="1">WM2013NL</strain>
        <tissue evidence="1">Head and thorax</tissue>
    </source>
</reference>
<organism evidence="1 2">
    <name type="scientific">Operophtera brumata</name>
    <name type="common">Winter moth</name>
    <name type="synonym">Phalaena brumata</name>
    <dbReference type="NCBI Taxonomy" id="104452"/>
    <lineage>
        <taxon>Eukaryota</taxon>
        <taxon>Metazoa</taxon>
        <taxon>Ecdysozoa</taxon>
        <taxon>Arthropoda</taxon>
        <taxon>Hexapoda</taxon>
        <taxon>Insecta</taxon>
        <taxon>Pterygota</taxon>
        <taxon>Neoptera</taxon>
        <taxon>Endopterygota</taxon>
        <taxon>Lepidoptera</taxon>
        <taxon>Glossata</taxon>
        <taxon>Ditrysia</taxon>
        <taxon>Geometroidea</taxon>
        <taxon>Geometridae</taxon>
        <taxon>Larentiinae</taxon>
        <taxon>Operophtera</taxon>
    </lineage>
</organism>
<feature type="non-terminal residue" evidence="1">
    <location>
        <position position="74"/>
    </location>
</feature>
<protein>
    <submittedName>
        <fullName evidence="1">Uncharacterized protein</fullName>
    </submittedName>
</protein>
<evidence type="ECO:0000313" key="1">
    <source>
        <dbReference type="EMBL" id="KOB76644.1"/>
    </source>
</evidence>
<name>A0A0L7LMT2_OPEBR</name>
<evidence type="ECO:0000313" key="2">
    <source>
        <dbReference type="Proteomes" id="UP000037510"/>
    </source>
</evidence>